<accession>A0A0F9AZR2</accession>
<dbReference type="EMBL" id="LAZR01040187">
    <property type="protein sequence ID" value="KKL15124.1"/>
    <property type="molecule type" value="Genomic_DNA"/>
</dbReference>
<comment type="caution">
    <text evidence="1">The sequence shown here is derived from an EMBL/GenBank/DDBJ whole genome shotgun (WGS) entry which is preliminary data.</text>
</comment>
<evidence type="ECO:0000313" key="1">
    <source>
        <dbReference type="EMBL" id="KKL15124.1"/>
    </source>
</evidence>
<reference evidence="1" key="1">
    <citation type="journal article" date="2015" name="Nature">
        <title>Complex archaea that bridge the gap between prokaryotes and eukaryotes.</title>
        <authorList>
            <person name="Spang A."/>
            <person name="Saw J.H."/>
            <person name="Jorgensen S.L."/>
            <person name="Zaremba-Niedzwiedzka K."/>
            <person name="Martijn J."/>
            <person name="Lind A.E."/>
            <person name="van Eijk R."/>
            <person name="Schleper C."/>
            <person name="Guy L."/>
            <person name="Ettema T.J."/>
        </authorList>
    </citation>
    <scope>NUCLEOTIDE SEQUENCE</scope>
</reference>
<name>A0A0F9AZR2_9ZZZZ</name>
<proteinExistence type="predicted"/>
<gene>
    <name evidence="1" type="ORF">LCGC14_2508750</name>
</gene>
<dbReference type="AlphaFoldDB" id="A0A0F9AZR2"/>
<organism evidence="1">
    <name type="scientific">marine sediment metagenome</name>
    <dbReference type="NCBI Taxonomy" id="412755"/>
    <lineage>
        <taxon>unclassified sequences</taxon>
        <taxon>metagenomes</taxon>
        <taxon>ecological metagenomes</taxon>
    </lineage>
</organism>
<sequence>MDRKTSDEKKEKKKARKFLWELFKLCKKYDATIGGCGCCGSPRVSVGKWDAEDLVASPKELKTDEGVMFDG</sequence>
<protein>
    <submittedName>
        <fullName evidence="1">Uncharacterized protein</fullName>
    </submittedName>
</protein>